<sequence>MLRYADHTQGDIFNSCRKTSRSLRRQSLAKGQLVSAFRKNYTMFGGNSQIAHQKGLATVTSEPKNMILFSLDDSFLMHSGQYRSREIERACDSITAAKEMTLLLFEARRKLESKYPLPARFSQYYAPLENLKDCEFFENDVTDYSPRHIKSQFLLRLALTIDTRPSLSHLNQELVKIDNLIRQLALKEDNYFKIFLLSKKKKQNL</sequence>
<name>A0A1A9WNC1_9MUSC</name>
<reference evidence="2" key="1">
    <citation type="submission" date="2014-03" db="EMBL/GenBank/DDBJ databases">
        <authorList>
            <person name="Aksoy S."/>
            <person name="Warren W."/>
            <person name="Wilson R.K."/>
        </authorList>
    </citation>
    <scope>NUCLEOTIDE SEQUENCE [LARGE SCALE GENOMIC DNA]</scope>
    <source>
        <strain evidence="2">IAEA</strain>
    </source>
</reference>
<dbReference type="VEuPathDB" id="VectorBase:GBRI025953"/>
<organism evidence="1 2">
    <name type="scientific">Glossina brevipalpis</name>
    <dbReference type="NCBI Taxonomy" id="37001"/>
    <lineage>
        <taxon>Eukaryota</taxon>
        <taxon>Metazoa</taxon>
        <taxon>Ecdysozoa</taxon>
        <taxon>Arthropoda</taxon>
        <taxon>Hexapoda</taxon>
        <taxon>Insecta</taxon>
        <taxon>Pterygota</taxon>
        <taxon>Neoptera</taxon>
        <taxon>Endopterygota</taxon>
        <taxon>Diptera</taxon>
        <taxon>Brachycera</taxon>
        <taxon>Muscomorpha</taxon>
        <taxon>Hippoboscoidea</taxon>
        <taxon>Glossinidae</taxon>
        <taxon>Glossina</taxon>
    </lineage>
</organism>
<reference evidence="1" key="2">
    <citation type="submission" date="2020-05" db="UniProtKB">
        <authorList>
            <consortium name="EnsemblMetazoa"/>
        </authorList>
    </citation>
    <scope>IDENTIFICATION</scope>
    <source>
        <strain evidence="1">IAEA</strain>
    </source>
</reference>
<keyword evidence="2" id="KW-1185">Reference proteome</keyword>
<proteinExistence type="predicted"/>
<dbReference type="EnsemblMetazoa" id="GBRI025953-RA">
    <property type="protein sequence ID" value="GBRI025953-PA"/>
    <property type="gene ID" value="GBRI025953"/>
</dbReference>
<evidence type="ECO:0000313" key="1">
    <source>
        <dbReference type="EnsemblMetazoa" id="GBRI025953-PA"/>
    </source>
</evidence>
<protein>
    <submittedName>
        <fullName evidence="1">Uncharacterized protein</fullName>
    </submittedName>
</protein>
<dbReference type="AlphaFoldDB" id="A0A1A9WNC1"/>
<evidence type="ECO:0000313" key="2">
    <source>
        <dbReference type="Proteomes" id="UP000091820"/>
    </source>
</evidence>
<accession>A0A1A9WNC1</accession>
<dbReference type="Proteomes" id="UP000091820">
    <property type="component" value="Unassembled WGS sequence"/>
</dbReference>